<dbReference type="SUPFAM" id="SSF46579">
    <property type="entry name" value="Prefoldin"/>
    <property type="match status" value="1"/>
</dbReference>
<dbReference type="STRING" id="448386.A0A2V3J4G3"/>
<reference evidence="4 5" key="1">
    <citation type="journal article" date="2018" name="Mol. Biol. Evol.">
        <title>Analysis of the draft genome of the red seaweed Gracilariopsis chorda provides insights into genome size evolution in Rhodophyta.</title>
        <authorList>
            <person name="Lee J."/>
            <person name="Yang E.C."/>
            <person name="Graf L."/>
            <person name="Yang J.H."/>
            <person name="Qiu H."/>
            <person name="Zel Zion U."/>
            <person name="Chan C.X."/>
            <person name="Stephens T.G."/>
            <person name="Weber A.P.M."/>
            <person name="Boo G.H."/>
            <person name="Boo S.M."/>
            <person name="Kim K.M."/>
            <person name="Shin Y."/>
            <person name="Jung M."/>
            <person name="Lee S.J."/>
            <person name="Yim H.S."/>
            <person name="Lee J.H."/>
            <person name="Bhattacharya D."/>
            <person name="Yoon H.S."/>
        </authorList>
    </citation>
    <scope>NUCLEOTIDE SEQUENCE [LARGE SCALE GENOMIC DNA]</scope>
    <source>
        <strain evidence="4 5">SKKU-2015</strain>
        <tissue evidence="4">Whole body</tissue>
    </source>
</reference>
<name>A0A2V3J4G3_9FLOR</name>
<sequence length="214" mass="23680">MASNPKESSASKAKEAVVSIPVGESVHHGIPKAVFLDDIPKVVEEHSAPLLIEKLSQLSQRYRFFEENLVKNRDSLEEKIAEGRRALKAVQCLAKRSSNSGENTKDIETHFELSDGIFAKARIPATNKVCLWLGANVMVEYTHDEATTLLSKNLSNIQMSLDETNADISYLRDQLNTTDVNLSRVYNQHIQAMRSVGKNGRSANQGKGTSLKAK</sequence>
<dbReference type="InterPro" id="IPR016655">
    <property type="entry name" value="PFD3"/>
</dbReference>
<protein>
    <submittedName>
        <fullName evidence="4">Prefoldin subunit 3</fullName>
    </submittedName>
</protein>
<dbReference type="GO" id="GO:0016272">
    <property type="term" value="C:prefoldin complex"/>
    <property type="evidence" value="ECO:0007669"/>
    <property type="project" value="InterPro"/>
</dbReference>
<dbReference type="GO" id="GO:0007021">
    <property type="term" value="P:tubulin complex assembly"/>
    <property type="evidence" value="ECO:0007669"/>
    <property type="project" value="TreeGrafter"/>
</dbReference>
<evidence type="ECO:0000256" key="2">
    <source>
        <dbReference type="ARBA" id="ARBA00023186"/>
    </source>
</evidence>
<evidence type="ECO:0000313" key="4">
    <source>
        <dbReference type="EMBL" id="PXF49308.1"/>
    </source>
</evidence>
<comment type="caution">
    <text evidence="4">The sequence shown here is derived from an EMBL/GenBank/DDBJ whole genome shotgun (WGS) entry which is preliminary data.</text>
</comment>
<dbReference type="Pfam" id="PF02996">
    <property type="entry name" value="Prefoldin"/>
    <property type="match status" value="1"/>
</dbReference>
<dbReference type="Gene3D" id="1.10.287.370">
    <property type="match status" value="1"/>
</dbReference>
<evidence type="ECO:0000256" key="1">
    <source>
        <dbReference type="ARBA" id="ARBA00010048"/>
    </source>
</evidence>
<dbReference type="InterPro" id="IPR009053">
    <property type="entry name" value="Prefoldin"/>
</dbReference>
<dbReference type="PANTHER" id="PTHR12409:SF0">
    <property type="entry name" value="PREFOLDIN SUBUNIT 3"/>
    <property type="match status" value="1"/>
</dbReference>
<dbReference type="GO" id="GO:0005737">
    <property type="term" value="C:cytoplasm"/>
    <property type="evidence" value="ECO:0007669"/>
    <property type="project" value="TreeGrafter"/>
</dbReference>
<gene>
    <name evidence="4" type="ORF">BWQ96_00882</name>
</gene>
<comment type="similarity">
    <text evidence="1">Belongs to the prefoldin subunit alpha family.</text>
</comment>
<accession>A0A2V3J4G3</accession>
<dbReference type="GO" id="GO:0006457">
    <property type="term" value="P:protein folding"/>
    <property type="evidence" value="ECO:0007669"/>
    <property type="project" value="InterPro"/>
</dbReference>
<keyword evidence="5" id="KW-1185">Reference proteome</keyword>
<proteinExistence type="inferred from homology"/>
<keyword evidence="2" id="KW-0143">Chaperone</keyword>
<feature type="region of interest" description="Disordered" evidence="3">
    <location>
        <begin position="194"/>
        <end position="214"/>
    </location>
</feature>
<dbReference type="GO" id="GO:0007017">
    <property type="term" value="P:microtubule-based process"/>
    <property type="evidence" value="ECO:0007669"/>
    <property type="project" value="TreeGrafter"/>
</dbReference>
<dbReference type="Proteomes" id="UP000247409">
    <property type="component" value="Unassembled WGS sequence"/>
</dbReference>
<dbReference type="InterPro" id="IPR004127">
    <property type="entry name" value="Prefoldin_subunit_alpha"/>
</dbReference>
<dbReference type="FunFam" id="1.10.287.370:FF:000001">
    <property type="entry name" value="Prefoldin subunit 3"/>
    <property type="match status" value="1"/>
</dbReference>
<dbReference type="EMBL" id="NBIV01000006">
    <property type="protein sequence ID" value="PXF49308.1"/>
    <property type="molecule type" value="Genomic_DNA"/>
</dbReference>
<dbReference type="PANTHER" id="PTHR12409">
    <property type="entry name" value="PREFOLDIN SUBUNIT 3"/>
    <property type="match status" value="1"/>
</dbReference>
<organism evidence="4 5">
    <name type="scientific">Gracilariopsis chorda</name>
    <dbReference type="NCBI Taxonomy" id="448386"/>
    <lineage>
        <taxon>Eukaryota</taxon>
        <taxon>Rhodophyta</taxon>
        <taxon>Florideophyceae</taxon>
        <taxon>Rhodymeniophycidae</taxon>
        <taxon>Gracilariales</taxon>
        <taxon>Gracilariaceae</taxon>
        <taxon>Gracilariopsis</taxon>
    </lineage>
</organism>
<dbReference type="AlphaFoldDB" id="A0A2V3J4G3"/>
<dbReference type="CDD" id="cd23156">
    <property type="entry name" value="Prefoldin_3"/>
    <property type="match status" value="1"/>
</dbReference>
<evidence type="ECO:0000256" key="3">
    <source>
        <dbReference type="SAM" id="MobiDB-lite"/>
    </source>
</evidence>
<evidence type="ECO:0000313" key="5">
    <source>
        <dbReference type="Proteomes" id="UP000247409"/>
    </source>
</evidence>
<dbReference type="GO" id="GO:0015631">
    <property type="term" value="F:tubulin binding"/>
    <property type="evidence" value="ECO:0007669"/>
    <property type="project" value="TreeGrafter"/>
</dbReference>
<dbReference type="OrthoDB" id="6375174at2759"/>